<feature type="transmembrane region" description="Helical" evidence="2">
    <location>
        <begin position="426"/>
        <end position="449"/>
    </location>
</feature>
<dbReference type="AlphaFoldDB" id="A0A0K0F9E3"/>
<dbReference type="Proteomes" id="UP000035680">
    <property type="component" value="Unassembled WGS sequence"/>
</dbReference>
<reference evidence="4" key="2">
    <citation type="submission" date="2015-08" db="UniProtKB">
        <authorList>
            <consortium name="WormBaseParasite"/>
        </authorList>
    </citation>
    <scope>IDENTIFICATION</scope>
</reference>
<name>A0A0K0F9E3_STRVS</name>
<feature type="transmembrane region" description="Helical" evidence="2">
    <location>
        <begin position="255"/>
        <end position="280"/>
    </location>
</feature>
<dbReference type="WBParaSite" id="SVE_0544400.1">
    <property type="protein sequence ID" value="SVE_0544400.1"/>
    <property type="gene ID" value="SVE_0544400"/>
</dbReference>
<feature type="region of interest" description="Disordered" evidence="1">
    <location>
        <begin position="99"/>
        <end position="145"/>
    </location>
</feature>
<evidence type="ECO:0000313" key="3">
    <source>
        <dbReference type="Proteomes" id="UP000035680"/>
    </source>
</evidence>
<feature type="transmembrane region" description="Helical" evidence="2">
    <location>
        <begin position="381"/>
        <end position="406"/>
    </location>
</feature>
<evidence type="ECO:0000313" key="4">
    <source>
        <dbReference type="WBParaSite" id="SVE_0544400.1"/>
    </source>
</evidence>
<reference evidence="3" key="1">
    <citation type="submission" date="2014-07" db="EMBL/GenBank/DDBJ databases">
        <authorList>
            <person name="Martin A.A"/>
            <person name="De Silva N."/>
        </authorList>
    </citation>
    <scope>NUCLEOTIDE SEQUENCE</scope>
</reference>
<feature type="transmembrane region" description="Helical" evidence="2">
    <location>
        <begin position="525"/>
        <end position="547"/>
    </location>
</feature>
<keyword evidence="2" id="KW-1133">Transmembrane helix</keyword>
<feature type="compositionally biased region" description="Basic and acidic residues" evidence="1">
    <location>
        <begin position="130"/>
        <end position="145"/>
    </location>
</feature>
<keyword evidence="3" id="KW-1185">Reference proteome</keyword>
<evidence type="ECO:0000256" key="1">
    <source>
        <dbReference type="SAM" id="MobiDB-lite"/>
    </source>
</evidence>
<feature type="transmembrane region" description="Helical" evidence="2">
    <location>
        <begin position="64"/>
        <end position="81"/>
    </location>
</feature>
<protein>
    <submittedName>
        <fullName evidence="4">Integral membrane protein</fullName>
    </submittedName>
</protein>
<feature type="transmembrane region" description="Helical" evidence="2">
    <location>
        <begin position="461"/>
        <end position="494"/>
    </location>
</feature>
<sequence>MGKEATLRQYKIRQTDNQSKTKQIRLSGNIYKELNINQTISFSSFFFVIHFYSSLRTTNMFKRILTILLIVSLTVSLFAVPTDKPNEFVKNGISKGNKTIADSSDNQRQKSSKNNKTNSVADVGNDDDQTFSKKENSDGSDDLHVGHILKNDDDDDIKLDERKFDVFTNFLIYFEDITETLNSIGQSIADGAHVAAGKIADLSHKTHDAYLVSKDQFLRTEEKVANKAHDIFLYTQGEFDYVVEEMRKEVNRHALYIGLLSGICSYFLMFPLTFLLSFIYKKCCGRRNRLSFFCRKYGGENKPLLKKEKGVGAIDFDLMKKQIFRGVLCRWSDEYYTNENKNESSIAMIDDKDPNFPLIEKTSFIEEYIIRSTGKSMKETFCFSSISYLGFSFILSIIQLACFIYSTFSLFYFGLETQYSQESDEFGFSILCLSHILTIIAILLYLIGLIKRKHLLLIPNIILHLTFLILTFFVAIYSLILIIGGISININILIRKIDHNVGSLSSIMQNSDSIDVGKKLGNFKLLLYIVFCIVIICFNFQILYFYILKKCFVIIRNGNVKLLNDSKALTEVSDMNVSSNSNKELSSISISGDGSLKNNFVLKPSTPTSMLQLKV</sequence>
<keyword evidence="2" id="KW-0812">Transmembrane</keyword>
<keyword evidence="2" id="KW-0472">Membrane</keyword>
<organism evidence="3 4">
    <name type="scientific">Strongyloides venezuelensis</name>
    <name type="common">Threadworm</name>
    <dbReference type="NCBI Taxonomy" id="75913"/>
    <lineage>
        <taxon>Eukaryota</taxon>
        <taxon>Metazoa</taxon>
        <taxon>Ecdysozoa</taxon>
        <taxon>Nematoda</taxon>
        <taxon>Chromadorea</taxon>
        <taxon>Rhabditida</taxon>
        <taxon>Tylenchina</taxon>
        <taxon>Panagrolaimomorpha</taxon>
        <taxon>Strongyloidoidea</taxon>
        <taxon>Strongyloididae</taxon>
        <taxon>Strongyloides</taxon>
    </lineage>
</organism>
<proteinExistence type="predicted"/>
<evidence type="ECO:0000256" key="2">
    <source>
        <dbReference type="SAM" id="Phobius"/>
    </source>
</evidence>
<accession>A0A0K0F9E3</accession>